<dbReference type="PANTHER" id="PTHR48078">
    <property type="entry name" value="THREONINE DEHYDRATASE, MITOCHONDRIAL-RELATED"/>
    <property type="match status" value="1"/>
</dbReference>
<dbReference type="GO" id="GO:0009097">
    <property type="term" value="P:isoleucine biosynthetic process"/>
    <property type="evidence" value="ECO:0007669"/>
    <property type="project" value="TreeGrafter"/>
</dbReference>
<dbReference type="OrthoDB" id="7773036at2759"/>
<evidence type="ECO:0000256" key="8">
    <source>
        <dbReference type="ARBA" id="ARBA00022898"/>
    </source>
</evidence>
<dbReference type="PROSITE" id="PS00165">
    <property type="entry name" value="DEHYDRATASE_SER_THR"/>
    <property type="match status" value="1"/>
</dbReference>
<evidence type="ECO:0000256" key="6">
    <source>
        <dbReference type="ARBA" id="ARBA00022432"/>
    </source>
</evidence>
<reference evidence="12 13" key="1">
    <citation type="journal article" date="2018" name="Mycol. Prog.">
        <title>Coniella lustricola, a new species from submerged detritus.</title>
        <authorList>
            <person name="Raudabaugh D.B."/>
            <person name="Iturriaga T."/>
            <person name="Carver A."/>
            <person name="Mondo S."/>
            <person name="Pangilinan J."/>
            <person name="Lipzen A."/>
            <person name="He G."/>
            <person name="Amirebrahimi M."/>
            <person name="Grigoriev I.V."/>
            <person name="Miller A.N."/>
        </authorList>
    </citation>
    <scope>NUCLEOTIDE SEQUENCE [LARGE SCALE GENOMIC DNA]</scope>
    <source>
        <strain evidence="12 13">B22-T-1</strain>
    </source>
</reference>
<comment type="catalytic activity">
    <reaction evidence="10">
        <text>L-serine = pyruvate + NH4(+)</text>
        <dbReference type="Rhea" id="RHEA:19169"/>
        <dbReference type="ChEBI" id="CHEBI:15361"/>
        <dbReference type="ChEBI" id="CHEBI:28938"/>
        <dbReference type="ChEBI" id="CHEBI:33384"/>
        <dbReference type="EC" id="4.3.1.17"/>
    </reaction>
</comment>
<keyword evidence="9" id="KW-0456">Lyase</keyword>
<proteinExistence type="inferred from homology"/>
<dbReference type="InterPro" id="IPR050147">
    <property type="entry name" value="Ser/Thr_Dehydratase"/>
</dbReference>
<comment type="cofactor">
    <cofactor evidence="1">
        <name>pyridoxal 5'-phosphate</name>
        <dbReference type="ChEBI" id="CHEBI:597326"/>
    </cofactor>
</comment>
<dbReference type="EC" id="4.3.1.17" evidence="5"/>
<dbReference type="Proteomes" id="UP000241462">
    <property type="component" value="Unassembled WGS sequence"/>
</dbReference>
<name>A0A2T3AC47_9PEZI</name>
<dbReference type="SUPFAM" id="SSF53686">
    <property type="entry name" value="Tryptophan synthase beta subunit-like PLP-dependent enzymes"/>
    <property type="match status" value="1"/>
</dbReference>
<dbReference type="InterPro" id="IPR000634">
    <property type="entry name" value="Ser/Thr_deHydtase_PyrdxlP-BS"/>
</dbReference>
<keyword evidence="13" id="KW-1185">Reference proteome</keyword>
<keyword evidence="7" id="KW-0963">Cytoplasm</keyword>
<dbReference type="PANTHER" id="PTHR48078:SF2">
    <property type="entry name" value="CATABOLIC L-SERINE_THREONINE DEHYDRATASE"/>
    <property type="match status" value="1"/>
</dbReference>
<dbReference type="AlphaFoldDB" id="A0A2T3AC47"/>
<evidence type="ECO:0000256" key="5">
    <source>
        <dbReference type="ARBA" id="ARBA00012093"/>
    </source>
</evidence>
<dbReference type="EMBL" id="KZ678415">
    <property type="protein sequence ID" value="PSR90792.1"/>
    <property type="molecule type" value="Genomic_DNA"/>
</dbReference>
<accession>A0A2T3AC47</accession>
<evidence type="ECO:0000256" key="1">
    <source>
        <dbReference type="ARBA" id="ARBA00001933"/>
    </source>
</evidence>
<dbReference type="GO" id="GO:0005737">
    <property type="term" value="C:cytoplasm"/>
    <property type="evidence" value="ECO:0007669"/>
    <property type="project" value="UniProtKB-SubCell"/>
</dbReference>
<dbReference type="Gene3D" id="3.40.50.1100">
    <property type="match status" value="2"/>
</dbReference>
<dbReference type="InParanoid" id="A0A2T3AC47"/>
<keyword evidence="6" id="KW-0312">Gluconeogenesis</keyword>
<evidence type="ECO:0000313" key="13">
    <source>
        <dbReference type="Proteomes" id="UP000241462"/>
    </source>
</evidence>
<evidence type="ECO:0000313" key="12">
    <source>
        <dbReference type="EMBL" id="PSR90792.1"/>
    </source>
</evidence>
<dbReference type="GO" id="GO:0003941">
    <property type="term" value="F:L-serine ammonia-lyase activity"/>
    <property type="evidence" value="ECO:0007669"/>
    <property type="project" value="UniProtKB-EC"/>
</dbReference>
<dbReference type="STRING" id="2025994.A0A2T3AC47"/>
<keyword evidence="8" id="KW-0663">Pyridoxal phosphate</keyword>
<evidence type="ECO:0000256" key="3">
    <source>
        <dbReference type="ARBA" id="ARBA00004742"/>
    </source>
</evidence>
<evidence type="ECO:0000256" key="9">
    <source>
        <dbReference type="ARBA" id="ARBA00023239"/>
    </source>
</evidence>
<dbReference type="FunCoup" id="A0A2T3AC47">
    <property type="interactions" value="459"/>
</dbReference>
<dbReference type="InterPro" id="IPR001926">
    <property type="entry name" value="TrpB-like_PALP"/>
</dbReference>
<dbReference type="GO" id="GO:0004794">
    <property type="term" value="F:threonine deaminase activity"/>
    <property type="evidence" value="ECO:0007669"/>
    <property type="project" value="TreeGrafter"/>
</dbReference>
<evidence type="ECO:0000256" key="10">
    <source>
        <dbReference type="ARBA" id="ARBA00049406"/>
    </source>
</evidence>
<dbReference type="GO" id="GO:0006567">
    <property type="term" value="P:L-threonine catabolic process"/>
    <property type="evidence" value="ECO:0007669"/>
    <property type="project" value="TreeGrafter"/>
</dbReference>
<protein>
    <recommendedName>
        <fullName evidence="5">L-serine ammonia-lyase</fullName>
        <ecNumber evidence="5">4.3.1.17</ecNumber>
    </recommendedName>
</protein>
<sequence length="360" mass="38187">MGSTSTQLPQPWIESPCIYSAPLSRAAGCRIHLKLDNTQPSGSFKSRGVGNFMRRAVQSSCSSSRQQQQDVHFFCSSGGNAGLACITAANTFHLAATIVVPVSTLPHMVAKLRDLGAEVVQFGANWAMADAQLRETCMPEFERTHPGAKAVYVPPFDHQDVWDGAETLVDELRKQMGGETGEDAREQQKIDGIALCVGGGGLMCGVMQGVQKLEAAGYGTVKVLAVEAYGGESLNASVQAGELVTLPAITTISTSLGAVRVAEKAFEWTKRAGDNLVSAVVTDKESVEAIARFVDDAKMLVESACGATIATVYNGDLRKYLGAGLSDEDWAAKNIVIVVCGGSNISLAMLEKYKEQFGIS</sequence>
<comment type="subcellular location">
    <subcellularLocation>
        <location evidence="2">Cytoplasm</location>
    </subcellularLocation>
</comment>
<dbReference type="Pfam" id="PF00291">
    <property type="entry name" value="PALP"/>
    <property type="match status" value="1"/>
</dbReference>
<evidence type="ECO:0000256" key="7">
    <source>
        <dbReference type="ARBA" id="ARBA00022490"/>
    </source>
</evidence>
<organism evidence="12 13">
    <name type="scientific">Coniella lustricola</name>
    <dbReference type="NCBI Taxonomy" id="2025994"/>
    <lineage>
        <taxon>Eukaryota</taxon>
        <taxon>Fungi</taxon>
        <taxon>Dikarya</taxon>
        <taxon>Ascomycota</taxon>
        <taxon>Pezizomycotina</taxon>
        <taxon>Sordariomycetes</taxon>
        <taxon>Sordariomycetidae</taxon>
        <taxon>Diaporthales</taxon>
        <taxon>Schizoparmaceae</taxon>
        <taxon>Coniella</taxon>
    </lineage>
</organism>
<dbReference type="GO" id="GO:0006094">
    <property type="term" value="P:gluconeogenesis"/>
    <property type="evidence" value="ECO:0007669"/>
    <property type="project" value="UniProtKB-KW"/>
</dbReference>
<comment type="similarity">
    <text evidence="4">Belongs to the serine/threonine dehydratase family.</text>
</comment>
<evidence type="ECO:0000256" key="2">
    <source>
        <dbReference type="ARBA" id="ARBA00004496"/>
    </source>
</evidence>
<dbReference type="InterPro" id="IPR036052">
    <property type="entry name" value="TrpB-like_PALP_sf"/>
</dbReference>
<evidence type="ECO:0000259" key="11">
    <source>
        <dbReference type="Pfam" id="PF00291"/>
    </source>
</evidence>
<gene>
    <name evidence="12" type="ORF">BD289DRAFT_430259</name>
</gene>
<dbReference type="GO" id="GO:0006565">
    <property type="term" value="P:L-serine catabolic process"/>
    <property type="evidence" value="ECO:0007669"/>
    <property type="project" value="TreeGrafter"/>
</dbReference>
<comment type="pathway">
    <text evidence="3">Carbohydrate biosynthesis; gluconeogenesis.</text>
</comment>
<dbReference type="GO" id="GO:0030170">
    <property type="term" value="F:pyridoxal phosphate binding"/>
    <property type="evidence" value="ECO:0007669"/>
    <property type="project" value="InterPro"/>
</dbReference>
<evidence type="ECO:0000256" key="4">
    <source>
        <dbReference type="ARBA" id="ARBA00010869"/>
    </source>
</evidence>
<dbReference type="FunFam" id="3.40.50.1100:FF:000040">
    <property type="entry name" value="L-serine dehydratase, putative"/>
    <property type="match status" value="1"/>
</dbReference>
<feature type="domain" description="Tryptophan synthase beta chain-like PALP" evidence="11">
    <location>
        <begin position="14"/>
        <end position="341"/>
    </location>
</feature>